<dbReference type="CDD" id="cd03010">
    <property type="entry name" value="TlpA_like_DsbE"/>
    <property type="match status" value="1"/>
</dbReference>
<evidence type="ECO:0000256" key="3">
    <source>
        <dbReference type="ARBA" id="ARBA00022748"/>
    </source>
</evidence>
<protein>
    <submittedName>
        <fullName evidence="8">Thiol:disulfide interchange protein DsbE</fullName>
    </submittedName>
</protein>
<dbReference type="InterPro" id="IPR050553">
    <property type="entry name" value="Thioredoxin_ResA/DsbE_sf"/>
</dbReference>
<evidence type="ECO:0000256" key="2">
    <source>
        <dbReference type="ARBA" id="ARBA00007758"/>
    </source>
</evidence>
<keyword evidence="6" id="KW-0812">Transmembrane</keyword>
<dbReference type="Gene3D" id="3.40.30.10">
    <property type="entry name" value="Glutaredoxin"/>
    <property type="match status" value="1"/>
</dbReference>
<accession>A0A1R4EG78</accession>
<dbReference type="SUPFAM" id="SSF52833">
    <property type="entry name" value="Thioredoxin-like"/>
    <property type="match status" value="1"/>
</dbReference>
<comment type="similarity">
    <text evidence="2">Belongs to the thioredoxin family. DsbE subfamily.</text>
</comment>
<organism evidence="8 9">
    <name type="scientific">Psychrobacter pasteurii</name>
    <dbReference type="NCBI Taxonomy" id="1945520"/>
    <lineage>
        <taxon>Bacteria</taxon>
        <taxon>Pseudomonadati</taxon>
        <taxon>Pseudomonadota</taxon>
        <taxon>Gammaproteobacteria</taxon>
        <taxon>Moraxellales</taxon>
        <taxon>Moraxellaceae</taxon>
        <taxon>Psychrobacter</taxon>
    </lineage>
</organism>
<dbReference type="PROSITE" id="PS51352">
    <property type="entry name" value="THIOREDOXIN_2"/>
    <property type="match status" value="1"/>
</dbReference>
<dbReference type="GO" id="GO:0005886">
    <property type="term" value="C:plasma membrane"/>
    <property type="evidence" value="ECO:0007669"/>
    <property type="project" value="UniProtKB-SubCell"/>
</dbReference>
<dbReference type="InterPro" id="IPR036249">
    <property type="entry name" value="Thioredoxin-like_sf"/>
</dbReference>
<dbReference type="PANTHER" id="PTHR42852">
    <property type="entry name" value="THIOL:DISULFIDE INTERCHANGE PROTEIN DSBE"/>
    <property type="match status" value="1"/>
</dbReference>
<keyword evidence="9" id="KW-1185">Reference proteome</keyword>
<dbReference type="NCBIfam" id="TIGR00385">
    <property type="entry name" value="dsbE"/>
    <property type="match status" value="1"/>
</dbReference>
<dbReference type="InterPro" id="IPR017937">
    <property type="entry name" value="Thioredoxin_CS"/>
</dbReference>
<comment type="subcellular location">
    <subcellularLocation>
        <location evidence="1">Cell inner membrane</location>
        <topology evidence="1">Single-pass membrane protein</topology>
        <orientation evidence="1">Periplasmic side</orientation>
    </subcellularLocation>
</comment>
<dbReference type="EMBL" id="FUGD01000087">
    <property type="protein sequence ID" value="SJM37511.1"/>
    <property type="molecule type" value="Genomic_DNA"/>
</dbReference>
<evidence type="ECO:0000313" key="9">
    <source>
        <dbReference type="Proteomes" id="UP000188169"/>
    </source>
</evidence>
<keyword evidence="5" id="KW-0676">Redox-active center</keyword>
<name>A0A1R4EG78_9GAMM</name>
<evidence type="ECO:0000256" key="5">
    <source>
        <dbReference type="ARBA" id="ARBA00023284"/>
    </source>
</evidence>
<dbReference type="OrthoDB" id="9799347at2"/>
<dbReference type="AlphaFoldDB" id="A0A1R4EG78"/>
<dbReference type="STRING" id="1945520.A1019T_01483"/>
<evidence type="ECO:0000256" key="4">
    <source>
        <dbReference type="ARBA" id="ARBA00023157"/>
    </source>
</evidence>
<dbReference type="GO" id="GO:0017004">
    <property type="term" value="P:cytochrome complex assembly"/>
    <property type="evidence" value="ECO:0007669"/>
    <property type="project" value="UniProtKB-KW"/>
</dbReference>
<evidence type="ECO:0000259" key="7">
    <source>
        <dbReference type="PROSITE" id="PS51352"/>
    </source>
</evidence>
<dbReference type="InterPro" id="IPR004799">
    <property type="entry name" value="Periplasmic_diS_OxRdtase_DsbE"/>
</dbReference>
<evidence type="ECO:0000313" key="8">
    <source>
        <dbReference type="EMBL" id="SJM37511.1"/>
    </source>
</evidence>
<dbReference type="Proteomes" id="UP000188169">
    <property type="component" value="Unassembled WGS sequence"/>
</dbReference>
<reference evidence="9" key="1">
    <citation type="submission" date="2017-02" db="EMBL/GenBank/DDBJ databases">
        <authorList>
            <person name="Mornico D."/>
        </authorList>
    </citation>
    <scope>NUCLEOTIDE SEQUENCE [LARGE SCALE GENOMIC DNA]</scope>
</reference>
<feature type="transmembrane region" description="Helical" evidence="6">
    <location>
        <begin position="12"/>
        <end position="31"/>
    </location>
</feature>
<dbReference type="InterPro" id="IPR013766">
    <property type="entry name" value="Thioredoxin_domain"/>
</dbReference>
<dbReference type="PANTHER" id="PTHR42852:SF6">
    <property type="entry name" value="THIOL:DISULFIDE INTERCHANGE PROTEIN DSBE"/>
    <property type="match status" value="1"/>
</dbReference>
<keyword evidence="6" id="KW-1133">Transmembrane helix</keyword>
<keyword evidence="4" id="KW-1015">Disulfide bond</keyword>
<keyword evidence="6" id="KW-0472">Membrane</keyword>
<sequence length="206" mass="23299">MSDPLMSKSQFKIWFLIPLIVFLGLIVMFFARLGKDTNVVFDNALNRPVPEFDLPLLSNPETNVTNADLPKTPFIINVWGSWCPTCYEEHPFFMELHEQQVPIVGVNYKDELDNAHEYIRNGGDPYVFSFRDYDGSFAIDLGLTGAPESFIVDTQGNIRQHIVGEVSAENWQSRIKPCMDVLTELGQNQVALDGPDITKQIAEVCK</sequence>
<keyword evidence="3" id="KW-0201">Cytochrome c-type biogenesis</keyword>
<proteinExistence type="inferred from homology"/>
<dbReference type="Pfam" id="PF08534">
    <property type="entry name" value="Redoxin"/>
    <property type="match status" value="1"/>
</dbReference>
<gene>
    <name evidence="8" type="primary">dsbE_2</name>
    <name evidence="8" type="ORF">A1019T_01483</name>
</gene>
<dbReference type="RefSeq" id="WP_077448902.1">
    <property type="nucleotide sequence ID" value="NZ_FUGD01000087.1"/>
</dbReference>
<feature type="domain" description="Thioredoxin" evidence="7">
    <location>
        <begin position="43"/>
        <end position="180"/>
    </location>
</feature>
<evidence type="ECO:0000256" key="1">
    <source>
        <dbReference type="ARBA" id="ARBA00004383"/>
    </source>
</evidence>
<dbReference type="PROSITE" id="PS00194">
    <property type="entry name" value="THIOREDOXIN_1"/>
    <property type="match status" value="1"/>
</dbReference>
<dbReference type="GO" id="GO:0030288">
    <property type="term" value="C:outer membrane-bounded periplasmic space"/>
    <property type="evidence" value="ECO:0007669"/>
    <property type="project" value="InterPro"/>
</dbReference>
<dbReference type="GO" id="GO:0015036">
    <property type="term" value="F:disulfide oxidoreductase activity"/>
    <property type="evidence" value="ECO:0007669"/>
    <property type="project" value="InterPro"/>
</dbReference>
<dbReference type="InterPro" id="IPR013740">
    <property type="entry name" value="Redoxin"/>
</dbReference>
<evidence type="ECO:0000256" key="6">
    <source>
        <dbReference type="SAM" id="Phobius"/>
    </source>
</evidence>